<name>A0A382L5N0_9ZZZZ</name>
<dbReference type="InterPro" id="IPR029052">
    <property type="entry name" value="Metallo-depent_PP-like"/>
</dbReference>
<gene>
    <name evidence="2" type="ORF">METZ01_LOCUS283151</name>
</gene>
<feature type="non-terminal residue" evidence="2">
    <location>
        <position position="126"/>
    </location>
</feature>
<dbReference type="InterPro" id="IPR004843">
    <property type="entry name" value="Calcineurin-like_PHP"/>
</dbReference>
<protein>
    <recommendedName>
        <fullName evidence="1">Calcineurin-like phosphoesterase domain-containing protein</fullName>
    </recommendedName>
</protein>
<proteinExistence type="predicted"/>
<sequence length="126" mass="14121">MSWYFLHACDLQPGSHRSFRCNPRFVENAQTAYRQLQSMSDADLLLVGGDLTRDGSIHDFELEEAKAQLDALPYAHYAIPGNMDTGNKWAPGPGGTGRDDPALMMEPAQLDNFSRYFGEMPWSVVH</sequence>
<dbReference type="SUPFAM" id="SSF56300">
    <property type="entry name" value="Metallo-dependent phosphatases"/>
    <property type="match status" value="1"/>
</dbReference>
<dbReference type="InterPro" id="IPR042283">
    <property type="entry name" value="GpdQ_catalytic"/>
</dbReference>
<reference evidence="2" key="1">
    <citation type="submission" date="2018-05" db="EMBL/GenBank/DDBJ databases">
        <authorList>
            <person name="Lanie J.A."/>
            <person name="Ng W.-L."/>
            <person name="Kazmierczak K.M."/>
            <person name="Andrzejewski T.M."/>
            <person name="Davidsen T.M."/>
            <person name="Wayne K.J."/>
            <person name="Tettelin H."/>
            <person name="Glass J.I."/>
            <person name="Rusch D."/>
            <person name="Podicherti R."/>
            <person name="Tsui H.-C.T."/>
            <person name="Winkler M.E."/>
        </authorList>
    </citation>
    <scope>NUCLEOTIDE SEQUENCE</scope>
</reference>
<organism evidence="2">
    <name type="scientific">marine metagenome</name>
    <dbReference type="NCBI Taxonomy" id="408172"/>
    <lineage>
        <taxon>unclassified sequences</taxon>
        <taxon>metagenomes</taxon>
        <taxon>ecological metagenomes</taxon>
    </lineage>
</organism>
<evidence type="ECO:0000259" key="1">
    <source>
        <dbReference type="Pfam" id="PF00149"/>
    </source>
</evidence>
<dbReference type="EMBL" id="UINC01084031">
    <property type="protein sequence ID" value="SVC30297.1"/>
    <property type="molecule type" value="Genomic_DNA"/>
</dbReference>
<feature type="domain" description="Calcineurin-like phosphoesterase" evidence="1">
    <location>
        <begin position="27"/>
        <end position="99"/>
    </location>
</feature>
<evidence type="ECO:0000313" key="2">
    <source>
        <dbReference type="EMBL" id="SVC30297.1"/>
    </source>
</evidence>
<dbReference type="Gene3D" id="3.60.21.40">
    <property type="entry name" value="GpdQ, catalytic alpha/beta sandwich domain"/>
    <property type="match status" value="1"/>
</dbReference>
<dbReference type="AlphaFoldDB" id="A0A382L5N0"/>
<dbReference type="GO" id="GO:0016787">
    <property type="term" value="F:hydrolase activity"/>
    <property type="evidence" value="ECO:0007669"/>
    <property type="project" value="InterPro"/>
</dbReference>
<accession>A0A382L5N0</accession>
<dbReference type="Pfam" id="PF00149">
    <property type="entry name" value="Metallophos"/>
    <property type="match status" value="1"/>
</dbReference>